<evidence type="ECO:0000313" key="1">
    <source>
        <dbReference type="EMBL" id="TCJ87719.1"/>
    </source>
</evidence>
<dbReference type="AlphaFoldDB" id="A0A4R1F581"/>
<organism evidence="1 2">
    <name type="scientific">Cocleimonas flava</name>
    <dbReference type="NCBI Taxonomy" id="634765"/>
    <lineage>
        <taxon>Bacteria</taxon>
        <taxon>Pseudomonadati</taxon>
        <taxon>Pseudomonadota</taxon>
        <taxon>Gammaproteobacteria</taxon>
        <taxon>Thiotrichales</taxon>
        <taxon>Thiotrichaceae</taxon>
        <taxon>Cocleimonas</taxon>
    </lineage>
</organism>
<proteinExistence type="predicted"/>
<dbReference type="OrthoDB" id="5523363at2"/>
<evidence type="ECO:0000313" key="2">
    <source>
        <dbReference type="Proteomes" id="UP000294887"/>
    </source>
</evidence>
<reference evidence="1 2" key="1">
    <citation type="submission" date="2019-03" db="EMBL/GenBank/DDBJ databases">
        <title>Genomic Encyclopedia of Type Strains, Phase IV (KMG-IV): sequencing the most valuable type-strain genomes for metagenomic binning, comparative biology and taxonomic classification.</title>
        <authorList>
            <person name="Goeker M."/>
        </authorList>
    </citation>
    <scope>NUCLEOTIDE SEQUENCE [LARGE SCALE GENOMIC DNA]</scope>
    <source>
        <strain evidence="1 2">DSM 24830</strain>
    </source>
</reference>
<accession>A0A4R1F581</accession>
<protein>
    <submittedName>
        <fullName evidence="1">Uncharacterized protein</fullName>
    </submittedName>
</protein>
<dbReference type="EMBL" id="SMFQ01000003">
    <property type="protein sequence ID" value="TCJ87719.1"/>
    <property type="molecule type" value="Genomic_DNA"/>
</dbReference>
<sequence length="140" mass="16626">MTYSNAYWLFPNGEIRELGTESHISLVTKNPEDFGLSRKEIEDCYQKHNEKLWTEKKAREEIIFQLLDKGFIRVRLYPNKYWSISAKDWCEDTKRLLVKWAETAKAIKVVGQYMNVVIATYDRTIRDYTVEDLCLGKHLK</sequence>
<dbReference type="RefSeq" id="WP_131905972.1">
    <property type="nucleotide sequence ID" value="NZ_BAAAFU010000004.1"/>
</dbReference>
<gene>
    <name evidence="1" type="ORF">EV695_2233</name>
</gene>
<name>A0A4R1F581_9GAMM</name>
<keyword evidence="2" id="KW-1185">Reference proteome</keyword>
<dbReference type="Proteomes" id="UP000294887">
    <property type="component" value="Unassembled WGS sequence"/>
</dbReference>
<comment type="caution">
    <text evidence="1">The sequence shown here is derived from an EMBL/GenBank/DDBJ whole genome shotgun (WGS) entry which is preliminary data.</text>
</comment>